<sequence length="206" mass="22567">MSDIKVYNMSGAEVGTMELSDAVFGVEINEHVMHLAVIQYLANQRQGTQSAKTRAEVRGGGRKPFKQKGTGRARQGSIRSPQWKGGGVVFAPKPRDYSFKLNKKVKKLALQSALTVKATENKIIVLENLDLEGIKTKEMVKVLDSIKAGKALIVMEGSNTNAILSSRNIPEVKTASVNTINTYDILKYNTLVVTKEAVAKIEEVYA</sequence>
<organism evidence="5">
    <name type="scientific">bioreactor metagenome</name>
    <dbReference type="NCBI Taxonomy" id="1076179"/>
    <lineage>
        <taxon>unclassified sequences</taxon>
        <taxon>metagenomes</taxon>
        <taxon>ecological metagenomes</taxon>
    </lineage>
</organism>
<feature type="region of interest" description="Disordered" evidence="4">
    <location>
        <begin position="49"/>
        <end position="78"/>
    </location>
</feature>
<dbReference type="Gene3D" id="3.40.1370.10">
    <property type="match status" value="1"/>
</dbReference>
<proteinExistence type="inferred from homology"/>
<keyword evidence="2 5" id="KW-0689">Ribosomal protein</keyword>
<dbReference type="GO" id="GO:1990904">
    <property type="term" value="C:ribonucleoprotein complex"/>
    <property type="evidence" value="ECO:0007669"/>
    <property type="project" value="UniProtKB-KW"/>
</dbReference>
<keyword evidence="3" id="KW-0687">Ribonucleoprotein</keyword>
<dbReference type="SUPFAM" id="SSF52166">
    <property type="entry name" value="Ribosomal protein L4"/>
    <property type="match status" value="1"/>
</dbReference>
<dbReference type="NCBIfam" id="TIGR03953">
    <property type="entry name" value="rplD_bact"/>
    <property type="match status" value="1"/>
</dbReference>
<dbReference type="GO" id="GO:0003735">
    <property type="term" value="F:structural constituent of ribosome"/>
    <property type="evidence" value="ECO:0007669"/>
    <property type="project" value="InterPro"/>
</dbReference>
<reference evidence="5" key="1">
    <citation type="submission" date="2019-08" db="EMBL/GenBank/DDBJ databases">
        <authorList>
            <person name="Kucharzyk K."/>
            <person name="Murdoch R.W."/>
            <person name="Higgins S."/>
            <person name="Loffler F."/>
        </authorList>
    </citation>
    <scope>NUCLEOTIDE SEQUENCE</scope>
</reference>
<dbReference type="InterPro" id="IPR023574">
    <property type="entry name" value="Ribosomal_uL4_dom_sf"/>
</dbReference>
<evidence type="ECO:0000256" key="1">
    <source>
        <dbReference type="ARBA" id="ARBA00010528"/>
    </source>
</evidence>
<name>A0A645ETC3_9ZZZZ</name>
<comment type="caution">
    <text evidence="5">The sequence shown here is derived from an EMBL/GenBank/DDBJ whole genome shotgun (WGS) entry which is preliminary data.</text>
</comment>
<dbReference type="InterPro" id="IPR002136">
    <property type="entry name" value="Ribosomal_uL4"/>
</dbReference>
<dbReference type="GO" id="GO:0005840">
    <property type="term" value="C:ribosome"/>
    <property type="evidence" value="ECO:0007669"/>
    <property type="project" value="UniProtKB-KW"/>
</dbReference>
<evidence type="ECO:0000256" key="3">
    <source>
        <dbReference type="ARBA" id="ARBA00023274"/>
    </source>
</evidence>
<dbReference type="GO" id="GO:0006412">
    <property type="term" value="P:translation"/>
    <property type="evidence" value="ECO:0007669"/>
    <property type="project" value="InterPro"/>
</dbReference>
<comment type="similarity">
    <text evidence="1">Belongs to the universal ribosomal protein uL4 family.</text>
</comment>
<dbReference type="InterPro" id="IPR013005">
    <property type="entry name" value="Ribosomal_uL4-like"/>
</dbReference>
<dbReference type="AlphaFoldDB" id="A0A645ETC3"/>
<dbReference type="PANTHER" id="PTHR10746">
    <property type="entry name" value="50S RIBOSOMAL PROTEIN L4"/>
    <property type="match status" value="1"/>
</dbReference>
<dbReference type="Pfam" id="PF00573">
    <property type="entry name" value="Ribosomal_L4"/>
    <property type="match status" value="1"/>
</dbReference>
<protein>
    <submittedName>
        <fullName evidence="5">50S ribosomal protein L4</fullName>
    </submittedName>
</protein>
<dbReference type="EMBL" id="VSSQ01051204">
    <property type="protein sequence ID" value="MPN05291.1"/>
    <property type="molecule type" value="Genomic_DNA"/>
</dbReference>
<dbReference type="HAMAP" id="MF_01328_B">
    <property type="entry name" value="Ribosomal_uL4_B"/>
    <property type="match status" value="1"/>
</dbReference>
<evidence type="ECO:0000256" key="4">
    <source>
        <dbReference type="SAM" id="MobiDB-lite"/>
    </source>
</evidence>
<evidence type="ECO:0000256" key="2">
    <source>
        <dbReference type="ARBA" id="ARBA00022980"/>
    </source>
</evidence>
<gene>
    <name evidence="5" type="primary">rplD_47</name>
    <name evidence="5" type="ORF">SDC9_152541</name>
</gene>
<evidence type="ECO:0000313" key="5">
    <source>
        <dbReference type="EMBL" id="MPN05291.1"/>
    </source>
</evidence>
<dbReference type="PANTHER" id="PTHR10746:SF6">
    <property type="entry name" value="LARGE RIBOSOMAL SUBUNIT PROTEIN UL4M"/>
    <property type="match status" value="1"/>
</dbReference>
<feature type="compositionally biased region" description="Basic residues" evidence="4">
    <location>
        <begin position="60"/>
        <end position="71"/>
    </location>
</feature>
<accession>A0A645ETC3</accession>